<proteinExistence type="predicted"/>
<dbReference type="PANTHER" id="PTHR12588">
    <property type="entry name" value="MYOINOSITOL OXYGENASE"/>
    <property type="match status" value="1"/>
</dbReference>
<dbReference type="PANTHER" id="PTHR12588:SF0">
    <property type="entry name" value="INOSITOL OXYGENASE"/>
    <property type="match status" value="1"/>
</dbReference>
<comment type="cofactor">
    <cofactor evidence="1">
        <name>Fe cation</name>
        <dbReference type="ChEBI" id="CHEBI:24875"/>
    </cofactor>
</comment>
<dbReference type="Pfam" id="PF05153">
    <property type="entry name" value="MIOX"/>
    <property type="match status" value="1"/>
</dbReference>
<evidence type="ECO:0000313" key="7">
    <source>
        <dbReference type="EMBL" id="QHU23283.1"/>
    </source>
</evidence>
<keyword evidence="6" id="KW-0408">Iron</keyword>
<evidence type="ECO:0000256" key="6">
    <source>
        <dbReference type="ARBA" id="ARBA00023004"/>
    </source>
</evidence>
<keyword evidence="5" id="KW-0560">Oxidoreductase</keyword>
<dbReference type="SUPFAM" id="SSF109604">
    <property type="entry name" value="HD-domain/PDEase-like"/>
    <property type="match status" value="1"/>
</dbReference>
<keyword evidence="3" id="KW-0963">Cytoplasm</keyword>
<evidence type="ECO:0000256" key="5">
    <source>
        <dbReference type="ARBA" id="ARBA00023002"/>
    </source>
</evidence>
<evidence type="ECO:0000256" key="3">
    <source>
        <dbReference type="ARBA" id="ARBA00022490"/>
    </source>
</evidence>
<organism evidence="7">
    <name type="scientific">viral metagenome</name>
    <dbReference type="NCBI Taxonomy" id="1070528"/>
    <lineage>
        <taxon>unclassified sequences</taxon>
        <taxon>metagenomes</taxon>
        <taxon>organismal metagenomes</taxon>
    </lineage>
</organism>
<evidence type="ECO:0000256" key="2">
    <source>
        <dbReference type="ARBA" id="ARBA00004496"/>
    </source>
</evidence>
<dbReference type="AlphaFoldDB" id="A0A6C0L141"/>
<keyword evidence="4" id="KW-0479">Metal-binding</keyword>
<evidence type="ECO:0008006" key="8">
    <source>
        <dbReference type="Google" id="ProtNLM"/>
    </source>
</evidence>
<evidence type="ECO:0000256" key="4">
    <source>
        <dbReference type="ARBA" id="ARBA00022723"/>
    </source>
</evidence>
<dbReference type="Gene3D" id="1.10.3210.10">
    <property type="entry name" value="Hypothetical protein af1432"/>
    <property type="match status" value="1"/>
</dbReference>
<dbReference type="GO" id="GO:0050113">
    <property type="term" value="F:inositol oxygenase activity"/>
    <property type="evidence" value="ECO:0007669"/>
    <property type="project" value="InterPro"/>
</dbReference>
<accession>A0A6C0L141</accession>
<dbReference type="GO" id="GO:0019310">
    <property type="term" value="P:inositol catabolic process"/>
    <property type="evidence" value="ECO:0007669"/>
    <property type="project" value="InterPro"/>
</dbReference>
<name>A0A6C0L141_9ZZZZ</name>
<dbReference type="InterPro" id="IPR007828">
    <property type="entry name" value="Inositol_oxygenase"/>
</dbReference>
<sequence length="257" mass="30663">MEKGLRNYEIDTPQFRVYKEMHCNQTVDFAKMKCNKYKKCEQTRMTMNKALSLLDSFIDPSDPDVDTPNSIHAYQTAERIRRKYPENKDLQIVGLIHDVGKILFSFGEPTWAVVGDTYVLGCEHPKTIVYYDTLKGSPEYGKYDRIGIYEEGCGLDKLILSYGHDEYLYHVLKHNENHKLDDKYLNIIRYHSFYPWHTEGEYKYFMNEEDKETLRNIIGFNDFDLYSKEDTEFELTDTIKQYYDDLLNEYFPDEINW</sequence>
<protein>
    <recommendedName>
        <fullName evidence="8">Inositol oxygenase</fullName>
    </recommendedName>
</protein>
<evidence type="ECO:0000256" key="1">
    <source>
        <dbReference type="ARBA" id="ARBA00001962"/>
    </source>
</evidence>
<reference evidence="7" key="1">
    <citation type="journal article" date="2020" name="Nature">
        <title>Giant virus diversity and host interactions through global metagenomics.</title>
        <authorList>
            <person name="Schulz F."/>
            <person name="Roux S."/>
            <person name="Paez-Espino D."/>
            <person name="Jungbluth S."/>
            <person name="Walsh D.A."/>
            <person name="Denef V.J."/>
            <person name="McMahon K.D."/>
            <person name="Konstantinidis K.T."/>
            <person name="Eloe-Fadrosh E.A."/>
            <person name="Kyrpides N.C."/>
            <person name="Woyke T."/>
        </authorList>
    </citation>
    <scope>NUCLEOTIDE SEQUENCE</scope>
    <source>
        <strain evidence="7">GVMAG-S-ERX555907-94</strain>
    </source>
</reference>
<comment type="subcellular location">
    <subcellularLocation>
        <location evidence="2">Cytoplasm</location>
    </subcellularLocation>
</comment>
<dbReference type="GO" id="GO:0005506">
    <property type="term" value="F:iron ion binding"/>
    <property type="evidence" value="ECO:0007669"/>
    <property type="project" value="InterPro"/>
</dbReference>
<dbReference type="EMBL" id="MN741026">
    <property type="protein sequence ID" value="QHU23283.1"/>
    <property type="molecule type" value="Genomic_DNA"/>
</dbReference>
<dbReference type="GO" id="GO:0005737">
    <property type="term" value="C:cytoplasm"/>
    <property type="evidence" value="ECO:0007669"/>
    <property type="project" value="UniProtKB-SubCell"/>
</dbReference>